<dbReference type="AlphaFoldDB" id="A0A653EDA9"/>
<evidence type="ECO:0000313" key="1">
    <source>
        <dbReference type="EMBL" id="VTO95516.1"/>
    </source>
</evidence>
<sequence length="92" mass="10022">MYLRAKQWITLRHVTRLLARLADDDAVFVHCALVKAGKPSPLHAAQLSILQDRLGADWFDAHVASAADGTAAVARARSGLQQFAERTAMLVV</sequence>
<dbReference type="EMBL" id="LR589067">
    <property type="protein sequence ID" value="VTO95516.1"/>
    <property type="molecule type" value="Genomic_DNA"/>
</dbReference>
<gene>
    <name evidence="1" type="ORF">BIN_B_00996</name>
</gene>
<proteinExistence type="predicted"/>
<organism evidence="1">
    <name type="scientific">Mycobacterium riyadhense</name>
    <dbReference type="NCBI Taxonomy" id="486698"/>
    <lineage>
        <taxon>Bacteria</taxon>
        <taxon>Bacillati</taxon>
        <taxon>Actinomycetota</taxon>
        <taxon>Actinomycetes</taxon>
        <taxon>Mycobacteriales</taxon>
        <taxon>Mycobacteriaceae</taxon>
        <taxon>Mycobacterium</taxon>
    </lineage>
</organism>
<reference evidence="1" key="1">
    <citation type="submission" date="2019-05" db="EMBL/GenBank/DDBJ databases">
        <authorList>
            <person name="Naeem R."/>
            <person name="Antony C."/>
            <person name="Guan Q."/>
        </authorList>
    </citation>
    <scope>NUCLEOTIDE SEQUENCE</scope>
    <source>
        <strain evidence="1">2</strain>
    </source>
</reference>
<protein>
    <submittedName>
        <fullName evidence="1">Uncharacterized protein</fullName>
    </submittedName>
</protein>
<accession>A0A653EDA9</accession>
<name>A0A653EDA9_9MYCO</name>